<keyword evidence="3" id="KW-1185">Reference proteome</keyword>
<feature type="region of interest" description="Disordered" evidence="1">
    <location>
        <begin position="51"/>
        <end position="74"/>
    </location>
</feature>
<evidence type="ECO:0000313" key="3">
    <source>
        <dbReference type="Proteomes" id="UP000305202"/>
    </source>
</evidence>
<name>A0ABY2SDK6_9HYPH</name>
<evidence type="ECO:0000313" key="2">
    <source>
        <dbReference type="EMBL" id="TKI02564.1"/>
    </source>
</evidence>
<dbReference type="EMBL" id="SZPQ01000070">
    <property type="protein sequence ID" value="TKI02564.1"/>
    <property type="molecule type" value="Genomic_DNA"/>
</dbReference>
<evidence type="ECO:0000256" key="1">
    <source>
        <dbReference type="SAM" id="MobiDB-lite"/>
    </source>
</evidence>
<dbReference type="Proteomes" id="UP000305202">
    <property type="component" value="Unassembled WGS sequence"/>
</dbReference>
<organism evidence="2 3">
    <name type="scientific">Martelella alba</name>
    <dbReference type="NCBI Taxonomy" id="2590451"/>
    <lineage>
        <taxon>Bacteria</taxon>
        <taxon>Pseudomonadati</taxon>
        <taxon>Pseudomonadota</taxon>
        <taxon>Alphaproteobacteria</taxon>
        <taxon>Hyphomicrobiales</taxon>
        <taxon>Aurantimonadaceae</taxon>
        <taxon>Martelella</taxon>
    </lineage>
</organism>
<comment type="caution">
    <text evidence="2">The sequence shown here is derived from an EMBL/GenBank/DDBJ whole genome shotgun (WGS) entry which is preliminary data.</text>
</comment>
<gene>
    <name evidence="2" type="ORF">FCN80_24575</name>
</gene>
<sequence length="74" mass="8383">MQPWQPGARLLTEFDLKIGQLSFSVRKKQLNEQHIDAACQEADRLMYAMTRGKTNAKPVTHRRRTARGDGGGQD</sequence>
<proteinExistence type="predicted"/>
<protein>
    <submittedName>
        <fullName evidence="2">Uncharacterized protein</fullName>
    </submittedName>
</protein>
<reference evidence="2 3" key="1">
    <citation type="submission" date="2019-04" db="EMBL/GenBank/DDBJ databases">
        <authorList>
            <person name="Li M."/>
            <person name="Gao C."/>
        </authorList>
    </citation>
    <scope>NUCLEOTIDE SEQUENCE [LARGE SCALE GENOMIC DNA]</scope>
    <source>
        <strain evidence="2 3">BGMRC 2031</strain>
    </source>
</reference>
<accession>A0ABY2SDK6</accession>